<dbReference type="EMBL" id="GU244497">
    <property type="protein sequence ID" value="ADO67287.1"/>
    <property type="molecule type" value="Genomic_DNA"/>
</dbReference>
<dbReference type="GeneID" id="9887656"/>
<dbReference type="KEGG" id="vg:9887656"/>
<keyword evidence="2" id="KW-1185">Reference proteome</keyword>
<organism evidence="1 2">
    <name type="scientific">Cafeteria roenbergensis virus (strain BV-PW1)</name>
    <name type="common">CroV</name>
    <dbReference type="NCBI Taxonomy" id="693272"/>
    <lineage>
        <taxon>Viruses</taxon>
        <taxon>Varidnaviria</taxon>
        <taxon>Bamfordvirae</taxon>
        <taxon>Nucleocytoviricota</taxon>
        <taxon>Megaviricetes</taxon>
        <taxon>Imitervirales</taxon>
        <taxon>Mimiviridae</taxon>
        <taxon>Aliimimivirinae</taxon>
        <taxon>Rheavirus</taxon>
        <taxon>Rheavirus sinusmexicani</taxon>
    </lineage>
</organism>
<protein>
    <submittedName>
        <fullName evidence="1">Uncharacterized protein</fullName>
    </submittedName>
</protein>
<gene>
    <name evidence="1" type="ORF">crov254</name>
</gene>
<organismHost>
    <name type="scientific">Cafeteria roenbergensis</name>
    <name type="common">Marine flagellate</name>
    <dbReference type="NCBI Taxonomy" id="33653"/>
</organismHost>
<reference evidence="1 2" key="1">
    <citation type="journal article" date="2010" name="Proc. Natl. Acad. Sci. U.S.A.">
        <title>Giant virus with a remarkable complement of genes infects marine zooplankton.</title>
        <authorList>
            <person name="Fischer M.G."/>
            <person name="Allen M.J."/>
            <person name="Wilson W.H."/>
            <person name="Suttle C.A."/>
        </authorList>
    </citation>
    <scope>NUCLEOTIDE SEQUENCE [LARGE SCALE GENOMIC DNA]</scope>
    <source>
        <strain evidence="1 2">BV-PW1</strain>
    </source>
</reference>
<dbReference type="Proteomes" id="UP000029781">
    <property type="component" value="Segment"/>
</dbReference>
<dbReference type="RefSeq" id="YP_003969886.1">
    <property type="nucleotide sequence ID" value="NC_014637.1"/>
</dbReference>
<accession>E3T524</accession>
<name>E3T524_CROVB</name>
<evidence type="ECO:0000313" key="1">
    <source>
        <dbReference type="EMBL" id="ADO67287.1"/>
    </source>
</evidence>
<sequence length="253" mass="30441">MEYLYGDHIPIFISVHNKVEQLKTVIKSYEDNIKTPIKIILFNHNTTYEPCLKYLKEMEEKGYIIYEHFDTNPRDRKYGDLIRKSRNTNLMNKIKDYLSKNLNVNYFVVTDTDIELLPNTGDILDIYVNYYQKFKNIEVPIGTSIKISDVPKSFHQYDRMLRSELPHWEKSKESILELNNKQIKCYKTPIDTTFKLYHKKWLDIPRDTLFSHVAYRTDLPYQTKHLDWYVNKKSATPELIYYSKTSRQSHYRV</sequence>
<evidence type="ECO:0000313" key="2">
    <source>
        <dbReference type="Proteomes" id="UP000029781"/>
    </source>
</evidence>
<proteinExistence type="predicted"/>